<keyword evidence="5" id="KW-0813">Transport</keyword>
<keyword evidence="1 5" id="KW-0349">Heme</keyword>
<evidence type="ECO:0000256" key="3">
    <source>
        <dbReference type="ARBA" id="ARBA00022723"/>
    </source>
</evidence>
<evidence type="ECO:0000256" key="2">
    <source>
        <dbReference type="ARBA" id="ARBA00022621"/>
    </source>
</evidence>
<evidence type="ECO:0000256" key="4">
    <source>
        <dbReference type="ARBA" id="ARBA00023004"/>
    </source>
</evidence>
<dbReference type="PANTHER" id="PTHR43396:SF3">
    <property type="entry name" value="FLAVOHEMOPROTEIN"/>
    <property type="match status" value="1"/>
</dbReference>
<name>A0A3N4U9Q3_9RHOB</name>
<reference evidence="7 8" key="1">
    <citation type="submission" date="2018-11" db="EMBL/GenBank/DDBJ databases">
        <title>Genomic Encyclopedia of Type Strains, Phase IV (KMG-IV): sequencing the most valuable type-strain genomes for metagenomic binning, comparative biology and taxonomic classification.</title>
        <authorList>
            <person name="Goeker M."/>
        </authorList>
    </citation>
    <scope>NUCLEOTIDE SEQUENCE [LARGE SCALE GENOMIC DNA]</scope>
    <source>
        <strain evidence="7 8">DSM 104731</strain>
    </source>
</reference>
<dbReference type="GO" id="GO:0019825">
    <property type="term" value="F:oxygen binding"/>
    <property type="evidence" value="ECO:0007669"/>
    <property type="project" value="InterPro"/>
</dbReference>
<dbReference type="GO" id="GO:0020037">
    <property type="term" value="F:heme binding"/>
    <property type="evidence" value="ECO:0007669"/>
    <property type="project" value="InterPro"/>
</dbReference>
<protein>
    <submittedName>
        <fullName evidence="7">Hemoglobin-like flavoprotein</fullName>
    </submittedName>
</protein>
<dbReference type="InterPro" id="IPR012292">
    <property type="entry name" value="Globin/Proto"/>
</dbReference>
<proteinExistence type="inferred from homology"/>
<dbReference type="EMBL" id="RKQK01000002">
    <property type="protein sequence ID" value="RPE67192.1"/>
    <property type="molecule type" value="Genomic_DNA"/>
</dbReference>
<gene>
    <name evidence="7" type="ORF">EDD53_1596</name>
</gene>
<keyword evidence="4" id="KW-0408">Iron</keyword>
<dbReference type="GO" id="GO:0071500">
    <property type="term" value="P:cellular response to nitrosative stress"/>
    <property type="evidence" value="ECO:0007669"/>
    <property type="project" value="TreeGrafter"/>
</dbReference>
<dbReference type="GO" id="GO:0046872">
    <property type="term" value="F:metal ion binding"/>
    <property type="evidence" value="ECO:0007669"/>
    <property type="project" value="UniProtKB-KW"/>
</dbReference>
<feature type="domain" description="Globin" evidence="6">
    <location>
        <begin position="1"/>
        <end position="135"/>
    </location>
</feature>
<evidence type="ECO:0000256" key="1">
    <source>
        <dbReference type="ARBA" id="ARBA00022617"/>
    </source>
</evidence>
<dbReference type="SUPFAM" id="SSF46458">
    <property type="entry name" value="Globin-like"/>
    <property type="match status" value="1"/>
</dbReference>
<dbReference type="Pfam" id="PF00042">
    <property type="entry name" value="Globin"/>
    <property type="match status" value="1"/>
</dbReference>
<evidence type="ECO:0000259" key="6">
    <source>
        <dbReference type="PROSITE" id="PS01033"/>
    </source>
</evidence>
<dbReference type="Proteomes" id="UP000269689">
    <property type="component" value="Unassembled WGS sequence"/>
</dbReference>
<evidence type="ECO:0000313" key="8">
    <source>
        <dbReference type="Proteomes" id="UP000269689"/>
    </source>
</evidence>
<evidence type="ECO:0000313" key="7">
    <source>
        <dbReference type="EMBL" id="RPE67192.1"/>
    </source>
</evidence>
<dbReference type="OrthoDB" id="3213438at2"/>
<dbReference type="InterPro" id="IPR009050">
    <property type="entry name" value="Globin-like_sf"/>
</dbReference>
<accession>A0A3N4U9Q3</accession>
<dbReference type="RefSeq" id="WP_123792667.1">
    <property type="nucleotide sequence ID" value="NZ_RKQK01000002.1"/>
</dbReference>
<dbReference type="PROSITE" id="PS01033">
    <property type="entry name" value="GLOBIN"/>
    <property type="match status" value="1"/>
</dbReference>
<keyword evidence="8" id="KW-1185">Reference proteome</keyword>
<dbReference type="PANTHER" id="PTHR43396">
    <property type="entry name" value="FLAVOHEMOPROTEIN"/>
    <property type="match status" value="1"/>
</dbReference>
<dbReference type="GO" id="GO:0046210">
    <property type="term" value="P:nitric oxide catabolic process"/>
    <property type="evidence" value="ECO:0007669"/>
    <property type="project" value="TreeGrafter"/>
</dbReference>
<dbReference type="GO" id="GO:0008941">
    <property type="term" value="F:nitric oxide dioxygenase NAD(P)H activity"/>
    <property type="evidence" value="ECO:0007669"/>
    <property type="project" value="TreeGrafter"/>
</dbReference>
<dbReference type="Gene3D" id="1.10.490.10">
    <property type="entry name" value="Globins"/>
    <property type="match status" value="1"/>
</dbReference>
<dbReference type="GO" id="GO:0005344">
    <property type="term" value="F:oxygen carrier activity"/>
    <property type="evidence" value="ECO:0007669"/>
    <property type="project" value="UniProtKB-KW"/>
</dbReference>
<dbReference type="GO" id="GO:0071949">
    <property type="term" value="F:FAD binding"/>
    <property type="evidence" value="ECO:0007669"/>
    <property type="project" value="TreeGrafter"/>
</dbReference>
<sequence>MFTQIQTDLIRSSFAAVMATRPEMATDFYTRLFITAPQLRDMFPQDVTTQATKLEATLQVALSTLGAPETLIAPLHALGARHAKIGVQDCYYITVSEVLLDTLAAEAGDLWTAETSQAWGALLEFISKTMIEGAKHARAA</sequence>
<dbReference type="AlphaFoldDB" id="A0A3N4U9Q3"/>
<comment type="similarity">
    <text evidence="5">Belongs to the globin family.</text>
</comment>
<organism evidence="7 8">
    <name type="scientific">Pacificibacter maritimus</name>
    <dbReference type="NCBI Taxonomy" id="762213"/>
    <lineage>
        <taxon>Bacteria</taxon>
        <taxon>Pseudomonadati</taxon>
        <taxon>Pseudomonadota</taxon>
        <taxon>Alphaproteobacteria</taxon>
        <taxon>Rhodobacterales</taxon>
        <taxon>Roseobacteraceae</taxon>
        <taxon>Pacificibacter</taxon>
    </lineage>
</organism>
<dbReference type="InterPro" id="IPR000971">
    <property type="entry name" value="Globin"/>
</dbReference>
<comment type="caution">
    <text evidence="7">The sequence shown here is derived from an EMBL/GenBank/DDBJ whole genome shotgun (WGS) entry which is preliminary data.</text>
</comment>
<keyword evidence="2 5" id="KW-0561">Oxygen transport</keyword>
<evidence type="ECO:0000256" key="5">
    <source>
        <dbReference type="RuleBase" id="RU000356"/>
    </source>
</evidence>
<keyword evidence="3" id="KW-0479">Metal-binding</keyword>